<dbReference type="SUPFAM" id="SSF117143">
    <property type="entry name" value="Flagellar hook protein flgE"/>
    <property type="match status" value="1"/>
</dbReference>
<dbReference type="PANTHER" id="PTHR30435">
    <property type="entry name" value="FLAGELLAR PROTEIN"/>
    <property type="match status" value="1"/>
</dbReference>
<dbReference type="EMBL" id="JAFBCV010000008">
    <property type="protein sequence ID" value="MBM7839544.1"/>
    <property type="molecule type" value="Genomic_DNA"/>
</dbReference>
<evidence type="ECO:0000313" key="6">
    <source>
        <dbReference type="Proteomes" id="UP001179280"/>
    </source>
</evidence>
<sequence>MISGFTASATINQLQKKMDTIANNMANANTVGYKGRSVSFSDVLSSEYMNQPNENRLTPHGLRVGTGARPAQTSMSTAQGVIRDTERELDFALTEANLFFQIETDSGQRLTRDGTFYYSQDATGELQLVTKNGDRVLNQAGTAMTLPANTASVEWRDGLLFARLASGEEQAVGSFSISQIERPQALQAVGENQFVYPLDDAVLTQLEGGQLKQGALEQSNIDIGHEMAELMATQRQMQFQAKAFTFSDDMAGLVNSIRR</sequence>
<dbReference type="PROSITE" id="PS00588">
    <property type="entry name" value="FLAGELLA_BB_ROD"/>
    <property type="match status" value="1"/>
</dbReference>
<dbReference type="RefSeq" id="WP_035419101.1">
    <property type="nucleotide sequence ID" value="NZ_JAFBCV010000008.1"/>
</dbReference>
<gene>
    <name evidence="5" type="ORF">JOC54_002824</name>
</gene>
<dbReference type="Pfam" id="PF06429">
    <property type="entry name" value="Flg_bbr_C"/>
    <property type="match status" value="1"/>
</dbReference>
<evidence type="ECO:0000313" key="5">
    <source>
        <dbReference type="EMBL" id="MBM7839544.1"/>
    </source>
</evidence>
<evidence type="ECO:0000256" key="1">
    <source>
        <dbReference type="ARBA" id="ARBA00009677"/>
    </source>
</evidence>
<comment type="caution">
    <text evidence="5">The sequence shown here is derived from an EMBL/GenBank/DDBJ whole genome shotgun (WGS) entry which is preliminary data.</text>
</comment>
<keyword evidence="6" id="KW-1185">Reference proteome</keyword>
<dbReference type="InterPro" id="IPR010930">
    <property type="entry name" value="Flg_bb/hook_C_dom"/>
</dbReference>
<comment type="subcellular location">
    <subcellularLocation>
        <location evidence="2">Bacterial flagellum basal body</location>
    </subcellularLocation>
</comment>
<organism evidence="5 6">
    <name type="scientific">Shouchella xiaoxiensis</name>
    <dbReference type="NCBI Taxonomy" id="766895"/>
    <lineage>
        <taxon>Bacteria</taxon>
        <taxon>Bacillati</taxon>
        <taxon>Bacillota</taxon>
        <taxon>Bacilli</taxon>
        <taxon>Bacillales</taxon>
        <taxon>Bacillaceae</taxon>
        <taxon>Shouchella</taxon>
    </lineage>
</organism>
<dbReference type="InterPro" id="IPR019776">
    <property type="entry name" value="Flagellar_basal_body_rod_CS"/>
</dbReference>
<comment type="similarity">
    <text evidence="1 2">Belongs to the flagella basal body rod proteins family.</text>
</comment>
<keyword evidence="5" id="KW-0969">Cilium</keyword>
<dbReference type="PANTHER" id="PTHR30435:SF19">
    <property type="entry name" value="FLAGELLAR BASAL-BODY ROD PROTEIN FLGG"/>
    <property type="match status" value="1"/>
</dbReference>
<dbReference type="InterPro" id="IPR001444">
    <property type="entry name" value="Flag_bb_rod_N"/>
</dbReference>
<evidence type="ECO:0000256" key="2">
    <source>
        <dbReference type="RuleBase" id="RU362116"/>
    </source>
</evidence>
<reference evidence="5" key="1">
    <citation type="submission" date="2021-01" db="EMBL/GenBank/DDBJ databases">
        <title>Genomic Encyclopedia of Type Strains, Phase IV (KMG-IV): sequencing the most valuable type-strain genomes for metagenomic binning, comparative biology and taxonomic classification.</title>
        <authorList>
            <person name="Goeker M."/>
        </authorList>
    </citation>
    <scope>NUCLEOTIDE SEQUENCE</scope>
    <source>
        <strain evidence="5">DSM 21943</strain>
    </source>
</reference>
<dbReference type="NCBIfam" id="TIGR03506">
    <property type="entry name" value="FlgEFG_subfam"/>
    <property type="match status" value="1"/>
</dbReference>
<dbReference type="Pfam" id="PF00460">
    <property type="entry name" value="Flg_bb_rod"/>
    <property type="match status" value="1"/>
</dbReference>
<feature type="domain" description="Flagellar basal body rod protein N-terminal" evidence="3">
    <location>
        <begin position="6"/>
        <end position="34"/>
    </location>
</feature>
<protein>
    <submittedName>
        <fullName evidence="5">Flagellar basal-body rod protein FlgG</fullName>
    </submittedName>
</protein>
<dbReference type="InterPro" id="IPR037925">
    <property type="entry name" value="FlgE/F/G-like"/>
</dbReference>
<keyword evidence="2" id="KW-0975">Bacterial flagellum</keyword>
<dbReference type="Proteomes" id="UP001179280">
    <property type="component" value="Unassembled WGS sequence"/>
</dbReference>
<keyword evidence="5" id="KW-0966">Cell projection</keyword>
<dbReference type="InterPro" id="IPR020013">
    <property type="entry name" value="Flagellar_FlgE/F/G"/>
</dbReference>
<evidence type="ECO:0000259" key="4">
    <source>
        <dbReference type="Pfam" id="PF06429"/>
    </source>
</evidence>
<proteinExistence type="inferred from homology"/>
<feature type="domain" description="Flagellar basal-body/hook protein C-terminal" evidence="4">
    <location>
        <begin position="212"/>
        <end position="256"/>
    </location>
</feature>
<accession>A0ABS2SYN6</accession>
<keyword evidence="5" id="KW-0282">Flagellum</keyword>
<name>A0ABS2SYN6_9BACI</name>
<evidence type="ECO:0000259" key="3">
    <source>
        <dbReference type="Pfam" id="PF00460"/>
    </source>
</evidence>